<feature type="transmembrane region" description="Helical" evidence="6">
    <location>
        <begin position="268"/>
        <end position="286"/>
    </location>
</feature>
<dbReference type="PANTHER" id="PTHR12372">
    <property type="entry name" value="PECANEX"/>
    <property type="match status" value="1"/>
</dbReference>
<dbReference type="InterPro" id="IPR039797">
    <property type="entry name" value="Pecanex"/>
</dbReference>
<evidence type="ECO:0000256" key="5">
    <source>
        <dbReference type="ARBA" id="ARBA00023136"/>
    </source>
</evidence>
<feature type="transmembrane region" description="Helical" evidence="6">
    <location>
        <begin position="38"/>
        <end position="62"/>
    </location>
</feature>
<evidence type="ECO:0000256" key="6">
    <source>
        <dbReference type="RuleBase" id="RU367089"/>
    </source>
</evidence>
<feature type="compositionally biased region" description="Polar residues" evidence="7">
    <location>
        <begin position="1053"/>
        <end position="1070"/>
    </location>
</feature>
<evidence type="ECO:0000313" key="9">
    <source>
        <dbReference type="EMBL" id="KAK3796437.1"/>
    </source>
</evidence>
<evidence type="ECO:0000256" key="7">
    <source>
        <dbReference type="SAM" id="MobiDB-lite"/>
    </source>
</evidence>
<feature type="domain" description="Pecanex C-terminal" evidence="8">
    <location>
        <begin position="1256"/>
        <end position="1428"/>
    </location>
</feature>
<feature type="transmembrane region" description="Helical" evidence="6">
    <location>
        <begin position="384"/>
        <end position="409"/>
    </location>
</feature>
<feature type="transmembrane region" description="Helical" evidence="6">
    <location>
        <begin position="156"/>
        <end position="175"/>
    </location>
</feature>
<dbReference type="Pfam" id="PF05041">
    <property type="entry name" value="Pecanex_C"/>
    <property type="match status" value="1"/>
</dbReference>
<keyword evidence="3 6" id="KW-0812">Transmembrane</keyword>
<protein>
    <recommendedName>
        <fullName evidence="6">Pecanex-like protein</fullName>
    </recommendedName>
</protein>
<dbReference type="GO" id="GO:0016020">
    <property type="term" value="C:membrane"/>
    <property type="evidence" value="ECO:0007669"/>
    <property type="project" value="UniProtKB-SubCell"/>
</dbReference>
<accession>A0AAE1B0W7</accession>
<feature type="region of interest" description="Disordered" evidence="7">
    <location>
        <begin position="824"/>
        <end position="843"/>
    </location>
</feature>
<dbReference type="InterPro" id="IPR007735">
    <property type="entry name" value="Pecanex_C"/>
</dbReference>
<feature type="region of interest" description="Disordered" evidence="7">
    <location>
        <begin position="850"/>
        <end position="936"/>
    </location>
</feature>
<feature type="transmembrane region" description="Helical" evidence="6">
    <location>
        <begin position="74"/>
        <end position="93"/>
    </location>
</feature>
<evidence type="ECO:0000313" key="10">
    <source>
        <dbReference type="Proteomes" id="UP001283361"/>
    </source>
</evidence>
<keyword evidence="5 6" id="KW-0472">Membrane</keyword>
<feature type="transmembrane region" description="Helical" evidence="6">
    <location>
        <begin position="609"/>
        <end position="630"/>
    </location>
</feature>
<keyword evidence="10" id="KW-1185">Reference proteome</keyword>
<feature type="transmembrane region" description="Helical" evidence="6">
    <location>
        <begin position="230"/>
        <end position="248"/>
    </location>
</feature>
<dbReference type="PANTHER" id="PTHR12372:SF6">
    <property type="entry name" value="PECANEX-LIKE PROTEIN 4"/>
    <property type="match status" value="1"/>
</dbReference>
<comment type="subcellular location">
    <subcellularLocation>
        <location evidence="1 6">Membrane</location>
        <topology evidence="1 6">Multi-pass membrane protein</topology>
    </subcellularLocation>
</comment>
<feature type="transmembrane region" description="Helical" evidence="6">
    <location>
        <begin position="578"/>
        <end position="597"/>
    </location>
</feature>
<gene>
    <name evidence="9" type="ORF">RRG08_026692</name>
</gene>
<evidence type="ECO:0000256" key="3">
    <source>
        <dbReference type="ARBA" id="ARBA00022692"/>
    </source>
</evidence>
<proteinExistence type="inferred from homology"/>
<evidence type="ECO:0000256" key="4">
    <source>
        <dbReference type="ARBA" id="ARBA00022989"/>
    </source>
</evidence>
<feature type="compositionally biased region" description="Basic and acidic residues" evidence="7">
    <location>
        <begin position="825"/>
        <end position="839"/>
    </location>
</feature>
<keyword evidence="4 6" id="KW-1133">Transmembrane helix</keyword>
<dbReference type="Proteomes" id="UP001283361">
    <property type="component" value="Unassembled WGS sequence"/>
</dbReference>
<comment type="similarity">
    <text evidence="2 6">Belongs to the pecanex family.</text>
</comment>
<reference evidence="9" key="1">
    <citation type="journal article" date="2023" name="G3 (Bethesda)">
        <title>A reference genome for the long-term kleptoplast-retaining sea slug Elysia crispata morphotype clarki.</title>
        <authorList>
            <person name="Eastman K.E."/>
            <person name="Pendleton A.L."/>
            <person name="Shaikh M.A."/>
            <person name="Suttiyut T."/>
            <person name="Ogas R."/>
            <person name="Tomko P."/>
            <person name="Gavelis G."/>
            <person name="Widhalm J.R."/>
            <person name="Wisecaver J.H."/>
        </authorList>
    </citation>
    <scope>NUCLEOTIDE SEQUENCE</scope>
    <source>
        <strain evidence="9">ECLA1</strain>
    </source>
</reference>
<sequence>MGMGVPLLNEYKRSFLFKRIPQTVLGGLKLRLGYEAPFYVYINQITLWLVPLILGCIFTVVLELAYTDEDISDFLLLYTCLYGACIIIFVVVVQTISTVVEMKEKENQEHAAAGGIAVMQKKRNLFADEDEVEFESCCGADTLTFVVPPKKFKINIAFHALLSGAVCGLGFWYLLPYTVNKLYDHSYSATVVIFILGWLTVCITQYSLTTMAPPEPAVYRTMDTHEILPLTRPLYTFLCYAVHIANWYNSDFRTADQVLHGVFVSLPVLWVVGLPSPAEVCILWLLEQAHVFLLGGSPAASTPRLLVNFTLSAGVFVGSYFLGSTFASIMLAAVAGYLLSCDVGSLGSQVWSMCHSSTNRVSTKKPSPLTQVLSTPESQNKGFLWSWSLSTVVYHIAVLALAGAAAGVATQRADSLSALWRPLGHSIIGLCVAEKLLRDIQSVYGGFGLCRNWLYPHNVDNRSAFRKGKQKLLVLGLLRRCIISWVCPLVVVFYIGLIVGADVMDVMDVPLKAGKSHFSGICYVLGVVRAFRWAWQSTSLAILDISVVHAVLVAKPPGYDELDFPVLLLAASFGRDRFFQVANKLYFWLAVLVSSWTDKKQRRRSTAPIIVLNLVFFPVVLSVILAASVLSAPLLCVFTLPVFFVGFPRLGKFWSEPVGASASTCPDTLYYRQLSLEFAAMLRSAFANGSLGEPHAGNHYLARFQDRLVWIMVLERGASFCTVSIKGLELQETSCHTAEAARIDDQFTEAFTVPAVGAGSGLCILNHYPLHCLTPLDTAMVKTYSDAKNVLTGVIDAPGGVETTLNLFTKSLVWLLLRHINRRRKQEEEARRRKEKEIAEMESESLCAGVGDWADSDKKGRKNSPPSDPGRGGGLRRDKISMASKDAALRGSNSSPAGVNLNIRPFGSKSSKKGGGTTGVVVRPPPPLFNDPSGQVMSALPPINLANRTSLVHNQQPPRPGSGDSRHSSKPRSYSPAAASLQSYTDIFSDEEEGGAGDRAVIGKKFRLTLAQRNQQQQQHELSTIVTITHNHPNPLPPSPTSALTSLPPLFNPATNTVTPQHGASALSDSDNGKDLDDLLSESDFGMPAVDINIPQTKPNLCYDHSPSPPSALGLDSTIGRGGAESKVRTAMFPSKPFSQLTISNGNHIFKPVMNLAGSPDFKCQYSSHISIPLKWRELPIEPSQLSRYISQFPTSWYHHVLGTLDWSSIGESAKGSSLVQEVSQDDTLTNCYSQLVMACYLAFVSAGYHSGPNYLYKCYNGDVPWNAMMDWLSEDKELHSLVIKAFRYSFKLMLDQTLLGDISDGEELEACLTTLDREWYIGRESDPEWGTAVVNTRENLFSLGYSQAQGVYTSRTLTLQEVPVAVGRVNREAVMGQWANLNLELLYMTNDDEERYSIQAQPALLRNLTVQAADPPLGYPIYSSPPITIPTL</sequence>
<evidence type="ECO:0000259" key="8">
    <source>
        <dbReference type="Pfam" id="PF05041"/>
    </source>
</evidence>
<evidence type="ECO:0000256" key="1">
    <source>
        <dbReference type="ARBA" id="ARBA00004141"/>
    </source>
</evidence>
<evidence type="ECO:0000256" key="2">
    <source>
        <dbReference type="ARBA" id="ARBA00010170"/>
    </source>
</evidence>
<feature type="region of interest" description="Disordered" evidence="7">
    <location>
        <begin position="952"/>
        <end position="979"/>
    </location>
</feature>
<name>A0AAE1B0W7_9GAST</name>
<feature type="region of interest" description="Disordered" evidence="7">
    <location>
        <begin position="1053"/>
        <end position="1078"/>
    </location>
</feature>
<feature type="transmembrane region" description="Helical" evidence="6">
    <location>
        <begin position="306"/>
        <end position="339"/>
    </location>
</feature>
<comment type="caution">
    <text evidence="9">The sequence shown here is derived from an EMBL/GenBank/DDBJ whole genome shotgun (WGS) entry which is preliminary data.</text>
</comment>
<feature type="transmembrane region" description="Helical" evidence="6">
    <location>
        <begin position="472"/>
        <end position="497"/>
    </location>
</feature>
<feature type="transmembrane region" description="Helical" evidence="6">
    <location>
        <begin position="187"/>
        <end position="209"/>
    </location>
</feature>
<organism evidence="9 10">
    <name type="scientific">Elysia crispata</name>
    <name type="common">lettuce slug</name>
    <dbReference type="NCBI Taxonomy" id="231223"/>
    <lineage>
        <taxon>Eukaryota</taxon>
        <taxon>Metazoa</taxon>
        <taxon>Spiralia</taxon>
        <taxon>Lophotrochozoa</taxon>
        <taxon>Mollusca</taxon>
        <taxon>Gastropoda</taxon>
        <taxon>Heterobranchia</taxon>
        <taxon>Euthyneura</taxon>
        <taxon>Panpulmonata</taxon>
        <taxon>Sacoglossa</taxon>
        <taxon>Placobranchoidea</taxon>
        <taxon>Plakobranchidae</taxon>
        <taxon>Elysia</taxon>
    </lineage>
</organism>
<dbReference type="EMBL" id="JAWDGP010000883">
    <property type="protein sequence ID" value="KAK3796437.1"/>
    <property type="molecule type" value="Genomic_DNA"/>
</dbReference>